<protein>
    <submittedName>
        <fullName evidence="4">DUF4974 domain-containing protein</fullName>
    </submittedName>
</protein>
<dbReference type="EMBL" id="WRXO01000002">
    <property type="protein sequence ID" value="MVT40760.1"/>
    <property type="molecule type" value="Genomic_DNA"/>
</dbReference>
<keyword evidence="1" id="KW-1133">Transmembrane helix</keyword>
<organism evidence="4 5">
    <name type="scientific">Chitinophaga oryziterrae</name>
    <dbReference type="NCBI Taxonomy" id="1031224"/>
    <lineage>
        <taxon>Bacteria</taxon>
        <taxon>Pseudomonadati</taxon>
        <taxon>Bacteroidota</taxon>
        <taxon>Chitinophagia</taxon>
        <taxon>Chitinophagales</taxon>
        <taxon>Chitinophagaceae</taxon>
        <taxon>Chitinophaga</taxon>
    </lineage>
</organism>
<keyword evidence="1" id="KW-0812">Transmembrane</keyword>
<feature type="domain" description="Protein FecR C-terminal" evidence="3">
    <location>
        <begin position="292"/>
        <end position="358"/>
    </location>
</feature>
<feature type="transmembrane region" description="Helical" evidence="1">
    <location>
        <begin position="79"/>
        <end position="97"/>
    </location>
</feature>
<evidence type="ECO:0000313" key="5">
    <source>
        <dbReference type="Proteomes" id="UP000468388"/>
    </source>
</evidence>
<evidence type="ECO:0000256" key="1">
    <source>
        <dbReference type="SAM" id="Phobius"/>
    </source>
</evidence>
<dbReference type="Gene3D" id="2.60.120.1440">
    <property type="match status" value="1"/>
</dbReference>
<keyword evidence="1" id="KW-0472">Membrane</keyword>
<feature type="domain" description="FecR protein" evidence="2">
    <location>
        <begin position="163"/>
        <end position="251"/>
    </location>
</feature>
<dbReference type="InterPro" id="IPR006860">
    <property type="entry name" value="FecR"/>
</dbReference>
<keyword evidence="5" id="KW-1185">Reference proteome</keyword>
<dbReference type="RefSeq" id="WP_157299394.1">
    <property type="nucleotide sequence ID" value="NZ_BAAAZB010000010.1"/>
</dbReference>
<evidence type="ECO:0000259" key="3">
    <source>
        <dbReference type="Pfam" id="PF16344"/>
    </source>
</evidence>
<accession>A0A6N8J6D3</accession>
<sequence>MKQDDDKIDYLLAGKIAGSLDSAELIEIDILIAEDNTVHERWIALNNALPANGVSEIEWADLSTILQKSKTNIHFIKKLAAAAVVTGICVTTCLYFLPNKKTVSIAKNTIQLTLSNGQVIDLSKEKGDVATGDAQLNNTQHTLTYTVIGKEKTGINSLTVPIGKDYKITLEDGTEVWLNSASQLSFPFSFTGNTREISINGEAYLKIAKDEKKPFIVHLPHNSVQVLGTEFNVNSYDSGMVKVALVQGAVNLISGNKTVAIQPGMEAIADADGINTQQFDKNRVLGWKKGIYYFYAADLKEISKVLPRWFGINVSIDNPAVMNKKFAGGVDRNQPISVFIDNLKMVTDIDCYFDEKNNTLHFK</sequence>
<name>A0A6N8J6D3_9BACT</name>
<dbReference type="Proteomes" id="UP000468388">
    <property type="component" value="Unassembled WGS sequence"/>
</dbReference>
<dbReference type="Gene3D" id="3.55.50.30">
    <property type="match status" value="1"/>
</dbReference>
<proteinExistence type="predicted"/>
<dbReference type="Pfam" id="PF04773">
    <property type="entry name" value="FecR"/>
    <property type="match status" value="1"/>
</dbReference>
<evidence type="ECO:0000259" key="2">
    <source>
        <dbReference type="Pfam" id="PF04773"/>
    </source>
</evidence>
<dbReference type="InterPro" id="IPR012373">
    <property type="entry name" value="Ferrdict_sens_TM"/>
</dbReference>
<reference evidence="4 5" key="1">
    <citation type="submission" date="2019-12" db="EMBL/GenBank/DDBJ databases">
        <title>The draft genomic sequence of strain Chitinophaga oryziterrae JCM 16595.</title>
        <authorList>
            <person name="Zhang X."/>
        </authorList>
    </citation>
    <scope>NUCLEOTIDE SEQUENCE [LARGE SCALE GENOMIC DNA]</scope>
    <source>
        <strain evidence="4 5">JCM 16595</strain>
    </source>
</reference>
<dbReference type="PANTHER" id="PTHR30273">
    <property type="entry name" value="PERIPLASMIC SIGNAL SENSOR AND SIGMA FACTOR ACTIVATOR FECR-RELATED"/>
    <property type="match status" value="1"/>
</dbReference>
<dbReference type="InterPro" id="IPR032508">
    <property type="entry name" value="FecR_C"/>
</dbReference>
<dbReference type="OrthoDB" id="643697at2"/>
<dbReference type="AlphaFoldDB" id="A0A6N8J6D3"/>
<dbReference type="Pfam" id="PF16344">
    <property type="entry name" value="FecR_C"/>
    <property type="match status" value="1"/>
</dbReference>
<evidence type="ECO:0000313" key="4">
    <source>
        <dbReference type="EMBL" id="MVT40760.1"/>
    </source>
</evidence>
<gene>
    <name evidence="4" type="ORF">GO495_09235</name>
</gene>
<comment type="caution">
    <text evidence="4">The sequence shown here is derived from an EMBL/GenBank/DDBJ whole genome shotgun (WGS) entry which is preliminary data.</text>
</comment>
<dbReference type="PANTHER" id="PTHR30273:SF2">
    <property type="entry name" value="PROTEIN FECR"/>
    <property type="match status" value="1"/>
</dbReference>
<dbReference type="GO" id="GO:0016989">
    <property type="term" value="F:sigma factor antagonist activity"/>
    <property type="evidence" value="ECO:0007669"/>
    <property type="project" value="TreeGrafter"/>
</dbReference>